<evidence type="ECO:0000313" key="3">
    <source>
        <dbReference type="EMBL" id="KOM25469.1"/>
    </source>
</evidence>
<feature type="compositionally biased region" description="Basic and acidic residues" evidence="1">
    <location>
        <begin position="69"/>
        <end position="84"/>
    </location>
</feature>
<feature type="domain" description="Putative plant transposon protein" evidence="2">
    <location>
        <begin position="190"/>
        <end position="243"/>
    </location>
</feature>
<name>A0A0L9T5T4_PHAAN</name>
<accession>A0A0L9T5T4</accession>
<evidence type="ECO:0000256" key="1">
    <source>
        <dbReference type="SAM" id="MobiDB-lite"/>
    </source>
</evidence>
<protein>
    <recommendedName>
        <fullName evidence="2">Putative plant transposon protein domain-containing protein</fullName>
    </recommendedName>
</protein>
<dbReference type="EMBL" id="KQ258266">
    <property type="protein sequence ID" value="KOM25469.1"/>
    <property type="molecule type" value="Genomic_DNA"/>
</dbReference>
<organism evidence="3 4">
    <name type="scientific">Phaseolus angularis</name>
    <name type="common">Azuki bean</name>
    <name type="synonym">Vigna angularis</name>
    <dbReference type="NCBI Taxonomy" id="3914"/>
    <lineage>
        <taxon>Eukaryota</taxon>
        <taxon>Viridiplantae</taxon>
        <taxon>Streptophyta</taxon>
        <taxon>Embryophyta</taxon>
        <taxon>Tracheophyta</taxon>
        <taxon>Spermatophyta</taxon>
        <taxon>Magnoliopsida</taxon>
        <taxon>eudicotyledons</taxon>
        <taxon>Gunneridae</taxon>
        <taxon>Pentapetalae</taxon>
        <taxon>rosids</taxon>
        <taxon>fabids</taxon>
        <taxon>Fabales</taxon>
        <taxon>Fabaceae</taxon>
        <taxon>Papilionoideae</taxon>
        <taxon>50 kb inversion clade</taxon>
        <taxon>NPAAA clade</taxon>
        <taxon>indigoferoid/millettioid clade</taxon>
        <taxon>Phaseoleae</taxon>
        <taxon>Vigna</taxon>
    </lineage>
</organism>
<feature type="region of interest" description="Disordered" evidence="1">
    <location>
        <begin position="69"/>
        <end position="90"/>
    </location>
</feature>
<reference evidence="4" key="1">
    <citation type="journal article" date="2015" name="Proc. Natl. Acad. Sci. U.S.A.">
        <title>Genome sequencing of adzuki bean (Vigna angularis) provides insight into high starch and low fat accumulation and domestication.</title>
        <authorList>
            <person name="Yang K."/>
            <person name="Tian Z."/>
            <person name="Chen C."/>
            <person name="Luo L."/>
            <person name="Zhao B."/>
            <person name="Wang Z."/>
            <person name="Yu L."/>
            <person name="Li Y."/>
            <person name="Sun Y."/>
            <person name="Li W."/>
            <person name="Chen Y."/>
            <person name="Li Y."/>
            <person name="Zhang Y."/>
            <person name="Ai D."/>
            <person name="Zhao J."/>
            <person name="Shang C."/>
            <person name="Ma Y."/>
            <person name="Wu B."/>
            <person name="Wang M."/>
            <person name="Gao L."/>
            <person name="Sun D."/>
            <person name="Zhang P."/>
            <person name="Guo F."/>
            <person name="Wang W."/>
            <person name="Li Y."/>
            <person name="Wang J."/>
            <person name="Varshney R.K."/>
            <person name="Wang J."/>
            <person name="Ling H.Q."/>
            <person name="Wan P."/>
        </authorList>
    </citation>
    <scope>NUCLEOTIDE SEQUENCE</scope>
    <source>
        <strain evidence="4">cv. Jingnong 6</strain>
    </source>
</reference>
<evidence type="ECO:0000313" key="4">
    <source>
        <dbReference type="Proteomes" id="UP000053144"/>
    </source>
</evidence>
<dbReference type="Pfam" id="PF20167">
    <property type="entry name" value="Transposase_32"/>
    <property type="match status" value="1"/>
</dbReference>
<dbReference type="InterPro" id="IPR046796">
    <property type="entry name" value="Transposase_32_dom"/>
</dbReference>
<dbReference type="Gramene" id="KOM25469">
    <property type="protein sequence ID" value="KOM25469"/>
    <property type="gene ID" value="LR48_Vigan106s000300"/>
</dbReference>
<proteinExistence type="predicted"/>
<evidence type="ECO:0000259" key="2">
    <source>
        <dbReference type="Pfam" id="PF20167"/>
    </source>
</evidence>
<dbReference type="Proteomes" id="UP000053144">
    <property type="component" value="Unassembled WGS sequence"/>
</dbReference>
<dbReference type="AlphaFoldDB" id="A0A0L9T5T4"/>
<gene>
    <name evidence="3" type="ORF">LR48_Vigan106s000300</name>
</gene>
<sequence>MEAASLFKNEQLLGLEVAAELENANVVRGARKVFDELSGAVLECVDELNGRSEVAISWSQKRKKKCIKEEPQRSGEIATERHSEVPQSPLRGKTAAECQIQEPHLSLSAPSEFLKFQESPSVDHTLTKEGLLTSFDQRRTSQWELDTCQAPPQPKLGFRIGENSCAAVRTRCSLCLRLRGGDDASVSRFSECRVIFLYCVLRGLIVNIGQVIANEIKTYASSVNNKAPLGHPSLITHLYELAGAAQPVPPPHPPRVHRRGPPLTHVQHQDAEPFQMRDMYMSLMESRMQALHRGQVAIA</sequence>